<dbReference type="SMART" id="SM00336">
    <property type="entry name" value="BBOX"/>
    <property type="match status" value="1"/>
</dbReference>
<comment type="similarity">
    <text evidence="2">Belongs to the CONSTANS family.</text>
</comment>
<feature type="region of interest" description="Disordered" evidence="10">
    <location>
        <begin position="1"/>
        <end position="29"/>
    </location>
</feature>
<keyword evidence="14" id="KW-1185">Reference proteome</keyword>
<evidence type="ECO:0000256" key="10">
    <source>
        <dbReference type="SAM" id="MobiDB-lite"/>
    </source>
</evidence>
<dbReference type="GO" id="GO:0005634">
    <property type="term" value="C:nucleus"/>
    <property type="evidence" value="ECO:0007669"/>
    <property type="project" value="UniProtKB-SubCell"/>
</dbReference>
<feature type="domain" description="CCT" evidence="12">
    <location>
        <begin position="360"/>
        <end position="402"/>
    </location>
</feature>
<dbReference type="eggNOG" id="ENOG502QVV7">
    <property type="taxonomic scope" value="Eukaryota"/>
</dbReference>
<feature type="domain" description="B box-type" evidence="11">
    <location>
        <begin position="34"/>
        <end position="81"/>
    </location>
</feature>
<evidence type="ECO:0000313" key="13">
    <source>
        <dbReference type="EnsemblPlants" id="OGLUM03G17830.1"/>
    </source>
</evidence>
<evidence type="ECO:0000259" key="12">
    <source>
        <dbReference type="PROSITE" id="PS51017"/>
    </source>
</evidence>
<protein>
    <recommendedName>
        <fullName evidence="15">CCT domain-containing protein</fullName>
    </recommendedName>
</protein>
<dbReference type="InterPro" id="IPR010402">
    <property type="entry name" value="CCT_domain"/>
</dbReference>
<keyword evidence="5 8" id="KW-0863">Zinc-finger</keyword>
<proteinExistence type="inferred from homology"/>
<evidence type="ECO:0000256" key="7">
    <source>
        <dbReference type="ARBA" id="ARBA00023242"/>
    </source>
</evidence>
<dbReference type="AlphaFoldDB" id="A0A0D9Z7D2"/>
<keyword evidence="6" id="KW-0862">Zinc</keyword>
<dbReference type="EnsemblPlants" id="OGLUM03G17830.1">
    <property type="protein sequence ID" value="OGLUM03G17830.1"/>
    <property type="gene ID" value="OGLUM03G17830"/>
</dbReference>
<dbReference type="PROSITE" id="PS50119">
    <property type="entry name" value="ZF_BBOX"/>
    <property type="match status" value="1"/>
</dbReference>
<evidence type="ECO:0000256" key="9">
    <source>
        <dbReference type="PROSITE-ProRule" id="PRU00357"/>
    </source>
</evidence>
<feature type="compositionally biased region" description="Acidic residues" evidence="10">
    <location>
        <begin position="17"/>
        <end position="29"/>
    </location>
</feature>
<evidence type="ECO:0000256" key="4">
    <source>
        <dbReference type="ARBA" id="ARBA00022737"/>
    </source>
</evidence>
<dbReference type="CDD" id="cd19821">
    <property type="entry name" value="Bbox1_BBX-like"/>
    <property type="match status" value="1"/>
</dbReference>
<organism evidence="13">
    <name type="scientific">Oryza glumipatula</name>
    <dbReference type="NCBI Taxonomy" id="40148"/>
    <lineage>
        <taxon>Eukaryota</taxon>
        <taxon>Viridiplantae</taxon>
        <taxon>Streptophyta</taxon>
        <taxon>Embryophyta</taxon>
        <taxon>Tracheophyta</taxon>
        <taxon>Spermatophyta</taxon>
        <taxon>Magnoliopsida</taxon>
        <taxon>Liliopsida</taxon>
        <taxon>Poales</taxon>
        <taxon>Poaceae</taxon>
        <taxon>BOP clade</taxon>
        <taxon>Oryzoideae</taxon>
        <taxon>Oryzeae</taxon>
        <taxon>Oryzinae</taxon>
        <taxon>Oryza</taxon>
    </lineage>
</organism>
<evidence type="ECO:0000259" key="11">
    <source>
        <dbReference type="PROSITE" id="PS50119"/>
    </source>
</evidence>
<evidence type="ECO:0000256" key="2">
    <source>
        <dbReference type="ARBA" id="ARBA00010024"/>
    </source>
</evidence>
<dbReference type="InterPro" id="IPR049808">
    <property type="entry name" value="CONSTANS-like_Bbox1"/>
</dbReference>
<keyword evidence="3" id="KW-0479">Metal-binding</keyword>
<sequence length="405" mass="43501">MGQDEVEVGAEKKDQELPEVEVEVEVEEEEGSKKSAAGCDYCGDAAAVVYCRADAARLCLPCDRHVHGANGVCSRHARAPLCAACAAAGAVFRRGAAAGGGFLCSNCDFARHRHGGERDPAAPLHDRSTVHPYTGCPSALDLAALLGISYSDKAAAAGAPAGGDDGGWWAIWEEPQVLSLEDLIVPTTSCHGFEPLLTPSSPKSSLDGKVNEEVIRQLGELANSDDGGTQIWAHREAAPAGDHQLPSWGTTTQHNTGHGNFGTANSNEVATMPTPGYENGGWDNSDYPALNDPCKVKFTYEQPPASSAEACMSSFVQMSELCPSMSNGSSMEETHQTNPGNGTPMQVLPKMPEFVPCPDRNLVISRYKEKRKTRRFDRQVRYESRKARADSRLRIKGRFAKVNQI</sequence>
<dbReference type="InterPro" id="IPR000315">
    <property type="entry name" value="Znf_B-box"/>
</dbReference>
<evidence type="ECO:0000256" key="3">
    <source>
        <dbReference type="ARBA" id="ARBA00022723"/>
    </source>
</evidence>
<reference evidence="13" key="2">
    <citation type="submission" date="2018-05" db="EMBL/GenBank/DDBJ databases">
        <title>OgluRS3 (Oryza glumaepatula Reference Sequence Version 3).</title>
        <authorList>
            <person name="Zhang J."/>
            <person name="Kudrna D."/>
            <person name="Lee S."/>
            <person name="Talag J."/>
            <person name="Welchert J."/>
            <person name="Wing R.A."/>
        </authorList>
    </citation>
    <scope>NUCLEOTIDE SEQUENCE [LARGE SCALE GENOMIC DNA]</scope>
</reference>
<dbReference type="Pfam" id="PF06203">
    <property type="entry name" value="CCT"/>
    <property type="match status" value="1"/>
</dbReference>
<keyword evidence="4" id="KW-0677">Repeat</keyword>
<reference evidence="13" key="1">
    <citation type="submission" date="2015-04" db="UniProtKB">
        <authorList>
            <consortium name="EnsemblPlants"/>
        </authorList>
    </citation>
    <scope>IDENTIFICATION</scope>
</reference>
<evidence type="ECO:0000256" key="6">
    <source>
        <dbReference type="ARBA" id="ARBA00022833"/>
    </source>
</evidence>
<evidence type="ECO:0008006" key="15">
    <source>
        <dbReference type="Google" id="ProtNLM"/>
    </source>
</evidence>
<evidence type="ECO:0000313" key="14">
    <source>
        <dbReference type="Proteomes" id="UP000026961"/>
    </source>
</evidence>
<evidence type="ECO:0000256" key="1">
    <source>
        <dbReference type="ARBA" id="ARBA00004123"/>
    </source>
</evidence>
<keyword evidence="7 9" id="KW-0539">Nucleus</keyword>
<dbReference type="Gramene" id="OGLUM03G17830.1">
    <property type="protein sequence ID" value="OGLUM03G17830.1"/>
    <property type="gene ID" value="OGLUM03G17830"/>
</dbReference>
<accession>A0A0D9Z7D2</accession>
<dbReference type="PANTHER" id="PTHR31717">
    <property type="entry name" value="ZINC FINGER PROTEIN CONSTANS-LIKE 10"/>
    <property type="match status" value="1"/>
</dbReference>
<evidence type="ECO:0000256" key="8">
    <source>
        <dbReference type="PROSITE-ProRule" id="PRU00024"/>
    </source>
</evidence>
<dbReference type="PANTHER" id="PTHR31717:SF10">
    <property type="entry name" value="CCT MOTIF FAMILY PROTEIN, EXPRESSED"/>
    <property type="match status" value="1"/>
</dbReference>
<dbReference type="HOGENOM" id="CLU_028225_0_2_1"/>
<dbReference type="PROSITE" id="PS51017">
    <property type="entry name" value="CCT"/>
    <property type="match status" value="1"/>
</dbReference>
<dbReference type="GO" id="GO:0008270">
    <property type="term" value="F:zinc ion binding"/>
    <property type="evidence" value="ECO:0007669"/>
    <property type="project" value="UniProtKB-KW"/>
</dbReference>
<evidence type="ECO:0000256" key="5">
    <source>
        <dbReference type="ARBA" id="ARBA00022771"/>
    </source>
</evidence>
<name>A0A0D9Z7D2_9ORYZ</name>
<dbReference type="Proteomes" id="UP000026961">
    <property type="component" value="Chromosome 3"/>
</dbReference>
<comment type="subcellular location">
    <subcellularLocation>
        <location evidence="1 9">Nucleus</location>
    </subcellularLocation>
</comment>
<dbReference type="GO" id="GO:0006355">
    <property type="term" value="P:regulation of DNA-templated transcription"/>
    <property type="evidence" value="ECO:0007669"/>
    <property type="project" value="UniProtKB-ARBA"/>
</dbReference>